<name>Q72FI3_NITV2</name>
<dbReference type="InterPro" id="IPR009679">
    <property type="entry name" value="Phage_186_CII-like"/>
</dbReference>
<dbReference type="PaxDb" id="882-DVU_0230"/>
<evidence type="ECO:0000313" key="1">
    <source>
        <dbReference type="EMBL" id="AAS94714.1"/>
    </source>
</evidence>
<dbReference type="eggNOG" id="ENOG5031GAC">
    <property type="taxonomic scope" value="Bacteria"/>
</dbReference>
<keyword evidence="2" id="KW-1185">Reference proteome</keyword>
<gene>
    <name evidence="1" type="ordered locus">DVU_0230</name>
</gene>
<dbReference type="PhylomeDB" id="Q72FI3"/>
<dbReference type="RefSeq" id="WP_010937540.1">
    <property type="nucleotide sequence ID" value="NC_002937.3"/>
</dbReference>
<protein>
    <submittedName>
        <fullName evidence="1">Transcriptional regulator cII, putative</fullName>
    </submittedName>
</protein>
<accession>Q72FI3</accession>
<sequence>MTEHDSILEVLQEDVKRAPSGRSASQISALMGKGYSTLMNELNGSIPGHKFGLLQLIPLMQATGSTRPLDYLCGAMGCVCLSLPAGLRPLASAERDAIRAVREFGELMATLGDALGDGSISAEEGRRIKADGYEALRAIIAIVSRAEEAERVRS</sequence>
<dbReference type="Pfam" id="PF06892">
    <property type="entry name" value="Phage_CP76"/>
    <property type="match status" value="1"/>
</dbReference>
<dbReference type="AlphaFoldDB" id="Q72FI3"/>
<dbReference type="OrthoDB" id="5456084at2"/>
<dbReference type="Proteomes" id="UP000002194">
    <property type="component" value="Chromosome"/>
</dbReference>
<dbReference type="PATRIC" id="fig|882.5.peg.220"/>
<organism evidence="1 2">
    <name type="scientific">Nitratidesulfovibrio vulgaris (strain ATCC 29579 / DSM 644 / CCUG 34227 / NCIMB 8303 / VKM B-1760 / Hildenborough)</name>
    <name type="common">Desulfovibrio vulgaris</name>
    <dbReference type="NCBI Taxonomy" id="882"/>
    <lineage>
        <taxon>Bacteria</taxon>
        <taxon>Pseudomonadati</taxon>
        <taxon>Thermodesulfobacteriota</taxon>
        <taxon>Desulfovibrionia</taxon>
        <taxon>Desulfovibrionales</taxon>
        <taxon>Desulfovibrionaceae</taxon>
        <taxon>Nitratidesulfovibrio</taxon>
    </lineage>
</organism>
<proteinExistence type="predicted"/>
<dbReference type="EMBL" id="AE017285">
    <property type="protein sequence ID" value="AAS94714.1"/>
    <property type="molecule type" value="Genomic_DNA"/>
</dbReference>
<dbReference type="HOGENOM" id="CLU_140240_0_0_7"/>
<dbReference type="STRING" id="882.DVU_0230"/>
<dbReference type="KEGG" id="dvu:DVU_0230"/>
<evidence type="ECO:0000313" key="2">
    <source>
        <dbReference type="Proteomes" id="UP000002194"/>
    </source>
</evidence>
<dbReference type="DNASU" id="2794275"/>
<dbReference type="EnsemblBacteria" id="AAS94714">
    <property type="protein sequence ID" value="AAS94714"/>
    <property type="gene ID" value="DVU_0230"/>
</dbReference>
<reference evidence="1 2" key="1">
    <citation type="journal article" date="2004" name="Nat. Biotechnol.">
        <title>The genome sequence of the anaerobic, sulfate-reducing bacterium Desulfovibrio vulgaris Hildenborough.</title>
        <authorList>
            <person name="Heidelberg J.F."/>
            <person name="Seshadri R."/>
            <person name="Haveman S.A."/>
            <person name="Hemme C.L."/>
            <person name="Paulsen I.T."/>
            <person name="Kolonay J.F."/>
            <person name="Eisen J.A."/>
            <person name="Ward N."/>
            <person name="Methe B."/>
            <person name="Brinkac L.M."/>
            <person name="Daugherty S.C."/>
            <person name="Deboy R.T."/>
            <person name="Dodson R.J."/>
            <person name="Durkin A.S."/>
            <person name="Madupu R."/>
            <person name="Nelson W.C."/>
            <person name="Sullivan S.A."/>
            <person name="Fouts D."/>
            <person name="Haft D.H."/>
            <person name="Selengut J."/>
            <person name="Peterson J.D."/>
            <person name="Davidsen T.M."/>
            <person name="Zafar N."/>
            <person name="Zhou L."/>
            <person name="Radune D."/>
            <person name="Dimitrov G."/>
            <person name="Hance M."/>
            <person name="Tran K."/>
            <person name="Khouri H."/>
            <person name="Gill J."/>
            <person name="Utterback T.R."/>
            <person name="Feldblyum T.V."/>
            <person name="Wall J.D."/>
            <person name="Voordouw G."/>
            <person name="Fraser C.M."/>
        </authorList>
    </citation>
    <scope>NUCLEOTIDE SEQUENCE [LARGE SCALE GENOMIC DNA]</scope>
    <source>
        <strain evidence="2">ATCC 29579 / DSM 644 / NCIMB 8303 / VKM B-1760 / Hildenborough</strain>
    </source>
</reference>
<dbReference type="GO" id="GO:0003677">
    <property type="term" value="F:DNA binding"/>
    <property type="evidence" value="ECO:0007669"/>
    <property type="project" value="InterPro"/>
</dbReference>